<feature type="binding site" description="axial binding residue" evidence="6">
    <location>
        <position position="403"/>
    </location>
    <ligand>
        <name>heme</name>
        <dbReference type="ChEBI" id="CHEBI:30413"/>
    </ligand>
    <ligandPart>
        <name>Fe</name>
        <dbReference type="ChEBI" id="CHEBI:18248"/>
    </ligandPart>
</feature>
<dbReference type="GO" id="GO:0005506">
    <property type="term" value="F:iron ion binding"/>
    <property type="evidence" value="ECO:0007669"/>
    <property type="project" value="InterPro"/>
</dbReference>
<proteinExistence type="inferred from homology"/>
<reference evidence="8 9" key="1">
    <citation type="journal article" date="2014" name="BMC Genomics">
        <title>Adaptive genomic structural variation in the grape powdery mildew pathogen, Erysiphe necator.</title>
        <authorList>
            <person name="Jones L."/>
            <person name="Riaz S."/>
            <person name="Morales-Cruz A."/>
            <person name="Amrine K.C."/>
            <person name="McGuire B."/>
            <person name="Gubler W.D."/>
            <person name="Walker M.A."/>
            <person name="Cantu D."/>
        </authorList>
    </citation>
    <scope>NUCLEOTIDE SEQUENCE [LARGE SCALE GENOMIC DNA]</scope>
    <source>
        <strain evidence="9">c</strain>
    </source>
</reference>
<dbReference type="HOGENOM" id="CLU_001570_14_11_1"/>
<gene>
    <name evidence="8" type="ORF">EV44_g6275</name>
</gene>
<name>A0A0B1PBY9_UNCNE</name>
<dbReference type="InterPro" id="IPR001128">
    <property type="entry name" value="Cyt_P450"/>
</dbReference>
<dbReference type="AlphaFoldDB" id="A0A0B1PBY9"/>
<keyword evidence="3 6" id="KW-0349">Heme</keyword>
<dbReference type="PROSITE" id="PS00086">
    <property type="entry name" value="CYTOCHROME_P450"/>
    <property type="match status" value="1"/>
</dbReference>
<dbReference type="Pfam" id="PF00067">
    <property type="entry name" value="p450"/>
    <property type="match status" value="1"/>
</dbReference>
<comment type="cofactor">
    <cofactor evidence="1 6">
        <name>heme</name>
        <dbReference type="ChEBI" id="CHEBI:30413"/>
    </cofactor>
</comment>
<keyword evidence="7" id="KW-0560">Oxidoreductase</keyword>
<dbReference type="InterPro" id="IPR036396">
    <property type="entry name" value="Cyt_P450_sf"/>
</dbReference>
<comment type="similarity">
    <text evidence="2 7">Belongs to the cytochrome P450 family.</text>
</comment>
<keyword evidence="5 6" id="KW-0408">Iron</keyword>
<dbReference type="Gene3D" id="1.10.630.10">
    <property type="entry name" value="Cytochrome P450"/>
    <property type="match status" value="1"/>
</dbReference>
<keyword evidence="7" id="KW-0503">Monooxygenase</keyword>
<comment type="caution">
    <text evidence="8">The sequence shown here is derived from an EMBL/GenBank/DDBJ whole genome shotgun (WGS) entry which is preliminary data.</text>
</comment>
<dbReference type="InterPro" id="IPR017972">
    <property type="entry name" value="Cyt_P450_CS"/>
</dbReference>
<dbReference type="PRINTS" id="PR00385">
    <property type="entry name" value="P450"/>
</dbReference>
<evidence type="ECO:0000256" key="1">
    <source>
        <dbReference type="ARBA" id="ARBA00001971"/>
    </source>
</evidence>
<accession>A0A0B1PBY9</accession>
<dbReference type="PANTHER" id="PTHR24305:SF210">
    <property type="entry name" value="CYTOCHROME P450 MONOOXYGENASE ASQL-RELATED"/>
    <property type="match status" value="1"/>
</dbReference>
<evidence type="ECO:0000256" key="4">
    <source>
        <dbReference type="ARBA" id="ARBA00022723"/>
    </source>
</evidence>
<dbReference type="GO" id="GO:0004497">
    <property type="term" value="F:monooxygenase activity"/>
    <property type="evidence" value="ECO:0007669"/>
    <property type="project" value="UniProtKB-KW"/>
</dbReference>
<evidence type="ECO:0000313" key="8">
    <source>
        <dbReference type="EMBL" id="KHJ34179.1"/>
    </source>
</evidence>
<keyword evidence="9" id="KW-1185">Reference proteome</keyword>
<dbReference type="GO" id="GO:0020037">
    <property type="term" value="F:heme binding"/>
    <property type="evidence" value="ECO:0007669"/>
    <property type="project" value="InterPro"/>
</dbReference>
<dbReference type="Proteomes" id="UP000030854">
    <property type="component" value="Unassembled WGS sequence"/>
</dbReference>
<sequence>MSSSILEAYHQLQGTSVYHLRDLHQKYGNIVRVNPNELSIIDDQAWTDIYGHRTPAGTGDLPKDFKQMRPEDNNIQNILNSNDENHRRFRRIQAPLFSDKAISAQEPFITDYVKLLVSQLQKKANSSSNVVDLMLWYTFTTFDILGELAFRESFNCLQSGTLDFWVENTLLMFKDMSNWSAFEKFPWPLSKLLYQMTPKNIRGSRRERTILTNNKVHSRIQRDSTKEKSDFMTQILKYDGEKGMSKSEIEANARILIVAGSETTATLLSGLTFFLLTNRKHLENLTKLIRTTFQTPDDITALALYKIDYLSCIIDESFRLYPPVPLSLRRVTTKGGSFICGNVIPENTTVGIPNFVAYRSPNHWTDPEEFVPERWYKDERCPARYRTDRRKILQPFSYGPRNCIGKNMATAEMRLIIAHVLWNFDMELELDSLNWIDQKVYALWEKNPLNVKLYPRKA</sequence>
<dbReference type="GO" id="GO:0016705">
    <property type="term" value="F:oxidoreductase activity, acting on paired donors, with incorporation or reduction of molecular oxygen"/>
    <property type="evidence" value="ECO:0007669"/>
    <property type="project" value="InterPro"/>
</dbReference>
<evidence type="ECO:0000256" key="5">
    <source>
        <dbReference type="ARBA" id="ARBA00023004"/>
    </source>
</evidence>
<protein>
    <submittedName>
        <fullName evidence="8">Putative n-formyltyrosine oxidase</fullName>
    </submittedName>
</protein>
<dbReference type="PRINTS" id="PR00463">
    <property type="entry name" value="EP450I"/>
</dbReference>
<dbReference type="CDD" id="cd11058">
    <property type="entry name" value="CYP60B-like"/>
    <property type="match status" value="1"/>
</dbReference>
<organism evidence="8 9">
    <name type="scientific">Uncinula necator</name>
    <name type="common">Grape powdery mildew</name>
    <dbReference type="NCBI Taxonomy" id="52586"/>
    <lineage>
        <taxon>Eukaryota</taxon>
        <taxon>Fungi</taxon>
        <taxon>Dikarya</taxon>
        <taxon>Ascomycota</taxon>
        <taxon>Pezizomycotina</taxon>
        <taxon>Leotiomycetes</taxon>
        <taxon>Erysiphales</taxon>
        <taxon>Erysiphaceae</taxon>
        <taxon>Erysiphe</taxon>
    </lineage>
</organism>
<keyword evidence="4 6" id="KW-0479">Metal-binding</keyword>
<dbReference type="STRING" id="52586.A0A0B1PBY9"/>
<dbReference type="PANTHER" id="PTHR24305">
    <property type="entry name" value="CYTOCHROME P450"/>
    <property type="match status" value="1"/>
</dbReference>
<dbReference type="OMA" id="WALESWA"/>
<evidence type="ECO:0000256" key="2">
    <source>
        <dbReference type="ARBA" id="ARBA00010617"/>
    </source>
</evidence>
<evidence type="ECO:0000256" key="7">
    <source>
        <dbReference type="RuleBase" id="RU000461"/>
    </source>
</evidence>
<dbReference type="SUPFAM" id="SSF48264">
    <property type="entry name" value="Cytochrome P450"/>
    <property type="match status" value="1"/>
</dbReference>
<evidence type="ECO:0000313" key="9">
    <source>
        <dbReference type="Proteomes" id="UP000030854"/>
    </source>
</evidence>
<evidence type="ECO:0000256" key="3">
    <source>
        <dbReference type="ARBA" id="ARBA00022617"/>
    </source>
</evidence>
<dbReference type="InterPro" id="IPR050121">
    <property type="entry name" value="Cytochrome_P450_monoxygenase"/>
</dbReference>
<dbReference type="EMBL" id="JNVN01001000">
    <property type="protein sequence ID" value="KHJ34179.1"/>
    <property type="molecule type" value="Genomic_DNA"/>
</dbReference>
<evidence type="ECO:0000256" key="6">
    <source>
        <dbReference type="PIRSR" id="PIRSR602401-1"/>
    </source>
</evidence>
<dbReference type="InterPro" id="IPR002401">
    <property type="entry name" value="Cyt_P450_E_grp-I"/>
</dbReference>